<organism evidence="1 2">
    <name type="scientific">Stephania cephalantha</name>
    <dbReference type="NCBI Taxonomy" id="152367"/>
    <lineage>
        <taxon>Eukaryota</taxon>
        <taxon>Viridiplantae</taxon>
        <taxon>Streptophyta</taxon>
        <taxon>Embryophyta</taxon>
        <taxon>Tracheophyta</taxon>
        <taxon>Spermatophyta</taxon>
        <taxon>Magnoliopsida</taxon>
        <taxon>Ranunculales</taxon>
        <taxon>Menispermaceae</taxon>
        <taxon>Menispermoideae</taxon>
        <taxon>Cissampelideae</taxon>
        <taxon>Stephania</taxon>
    </lineage>
</organism>
<protein>
    <submittedName>
        <fullName evidence="1">Uncharacterized protein</fullName>
    </submittedName>
</protein>
<dbReference type="EMBL" id="JBBNAG010000004">
    <property type="protein sequence ID" value="KAK9140799.1"/>
    <property type="molecule type" value="Genomic_DNA"/>
</dbReference>
<gene>
    <name evidence="1" type="ORF">Scep_010480</name>
</gene>
<reference evidence="1 2" key="1">
    <citation type="submission" date="2024-01" db="EMBL/GenBank/DDBJ databases">
        <title>Genome assemblies of Stephania.</title>
        <authorList>
            <person name="Yang L."/>
        </authorList>
    </citation>
    <scope>NUCLEOTIDE SEQUENCE [LARGE SCALE GENOMIC DNA]</scope>
    <source>
        <strain evidence="1">JXDWG</strain>
        <tissue evidence="1">Leaf</tissue>
    </source>
</reference>
<evidence type="ECO:0000313" key="1">
    <source>
        <dbReference type="EMBL" id="KAK9140799.1"/>
    </source>
</evidence>
<sequence length="97" mass="11026">MFGDHNFDSKLYMDMSLKFDLGKVNWAFEKLPRLGSGVVTVRVFEGFVKEYLDLAGRDLLRHDSRDYAAVPEGFLSRVEHAEVKLGVGGAFASERRR</sequence>
<comment type="caution">
    <text evidence="1">The sequence shown here is derived from an EMBL/GenBank/DDBJ whole genome shotgun (WGS) entry which is preliminary data.</text>
</comment>
<name>A0AAP0PF96_9MAGN</name>
<dbReference type="Proteomes" id="UP001419268">
    <property type="component" value="Unassembled WGS sequence"/>
</dbReference>
<proteinExistence type="predicted"/>
<dbReference type="AlphaFoldDB" id="A0AAP0PF96"/>
<accession>A0AAP0PF96</accession>
<keyword evidence="2" id="KW-1185">Reference proteome</keyword>
<evidence type="ECO:0000313" key="2">
    <source>
        <dbReference type="Proteomes" id="UP001419268"/>
    </source>
</evidence>